<proteinExistence type="predicted"/>
<feature type="transmembrane region" description="Helical" evidence="7">
    <location>
        <begin position="411"/>
        <end position="430"/>
    </location>
</feature>
<keyword evidence="6 7" id="KW-0472">Membrane</keyword>
<feature type="domain" description="NADH:quinone oxidoreductase/Mrp antiporter transmembrane" evidence="8">
    <location>
        <begin position="111"/>
        <end position="378"/>
    </location>
</feature>
<dbReference type="EMBL" id="LAZR01010305">
    <property type="protein sequence ID" value="KKM67686.1"/>
    <property type="molecule type" value="Genomic_DNA"/>
</dbReference>
<name>A0A0F9JYX6_9ZZZZ</name>
<feature type="transmembrane region" description="Helical" evidence="7">
    <location>
        <begin position="270"/>
        <end position="289"/>
    </location>
</feature>
<feature type="transmembrane region" description="Helical" evidence="7">
    <location>
        <begin position="450"/>
        <end position="472"/>
    </location>
</feature>
<evidence type="ECO:0000256" key="5">
    <source>
        <dbReference type="ARBA" id="ARBA00023002"/>
    </source>
</evidence>
<keyword evidence="4 7" id="KW-1133">Transmembrane helix</keyword>
<feature type="transmembrane region" description="Helical" evidence="7">
    <location>
        <begin position="570"/>
        <end position="591"/>
    </location>
</feature>
<feature type="transmembrane region" description="Helical" evidence="7">
    <location>
        <begin position="30"/>
        <end position="55"/>
    </location>
</feature>
<feature type="transmembrane region" description="Helical" evidence="7">
    <location>
        <begin position="334"/>
        <end position="352"/>
    </location>
</feature>
<feature type="transmembrane region" description="Helical" evidence="7">
    <location>
        <begin position="6"/>
        <end position="23"/>
    </location>
</feature>
<feature type="transmembrane region" description="Helical" evidence="7">
    <location>
        <begin position="372"/>
        <end position="390"/>
    </location>
</feature>
<dbReference type="NCBIfam" id="NF009310">
    <property type="entry name" value="PRK12668.1"/>
    <property type="match status" value="1"/>
</dbReference>
<feature type="transmembrane region" description="Helical" evidence="7">
    <location>
        <begin position="240"/>
        <end position="258"/>
    </location>
</feature>
<evidence type="ECO:0000256" key="7">
    <source>
        <dbReference type="SAM" id="Phobius"/>
    </source>
</evidence>
<feature type="transmembrane region" description="Helical" evidence="7">
    <location>
        <begin position="174"/>
        <end position="197"/>
    </location>
</feature>
<evidence type="ECO:0000256" key="1">
    <source>
        <dbReference type="ARBA" id="ARBA00004651"/>
    </source>
</evidence>
<comment type="subcellular location">
    <subcellularLocation>
        <location evidence="1">Cell membrane</location>
        <topology evidence="1">Multi-pass membrane protein</topology>
    </subcellularLocation>
</comment>
<reference evidence="9" key="1">
    <citation type="journal article" date="2015" name="Nature">
        <title>Complex archaea that bridge the gap between prokaryotes and eukaryotes.</title>
        <authorList>
            <person name="Spang A."/>
            <person name="Saw J.H."/>
            <person name="Jorgensen S.L."/>
            <person name="Zaremba-Niedzwiedzka K."/>
            <person name="Martijn J."/>
            <person name="Lind A.E."/>
            <person name="van Eijk R."/>
            <person name="Schleper C."/>
            <person name="Guy L."/>
            <person name="Ettema T.J."/>
        </authorList>
    </citation>
    <scope>NUCLEOTIDE SEQUENCE</scope>
</reference>
<organism evidence="9">
    <name type="scientific">marine sediment metagenome</name>
    <dbReference type="NCBI Taxonomy" id="412755"/>
    <lineage>
        <taxon>unclassified sequences</taxon>
        <taxon>metagenomes</taxon>
        <taxon>ecological metagenomes</taxon>
    </lineage>
</organism>
<keyword evidence="2" id="KW-1003">Cell membrane</keyword>
<dbReference type="PANTHER" id="PTHR42682">
    <property type="entry name" value="HYDROGENASE-4 COMPONENT F"/>
    <property type="match status" value="1"/>
</dbReference>
<dbReference type="AlphaFoldDB" id="A0A0F9JYX6"/>
<accession>A0A0F9JYX6</accession>
<dbReference type="InterPro" id="IPR001750">
    <property type="entry name" value="ND/Mrp_TM"/>
</dbReference>
<keyword evidence="5" id="KW-0560">Oxidoreductase</keyword>
<evidence type="ECO:0000313" key="9">
    <source>
        <dbReference type="EMBL" id="KKM67686.1"/>
    </source>
</evidence>
<comment type="caution">
    <text evidence="9">The sequence shown here is derived from an EMBL/GenBank/DDBJ whole genome shotgun (WGS) entry which is preliminary data.</text>
</comment>
<dbReference type="InterPro" id="IPR052175">
    <property type="entry name" value="ComplexI-like_HydComp"/>
</dbReference>
<feature type="transmembrane region" description="Helical" evidence="7">
    <location>
        <begin position="295"/>
        <end position="314"/>
    </location>
</feature>
<dbReference type="PANTHER" id="PTHR42682:SF4">
    <property type="entry name" value="NADH-UBIQUINONE_PLASTOQUINONE"/>
    <property type="match status" value="1"/>
</dbReference>
<feature type="transmembrane region" description="Helical" evidence="7">
    <location>
        <begin position="67"/>
        <end position="87"/>
    </location>
</feature>
<evidence type="ECO:0000256" key="6">
    <source>
        <dbReference type="ARBA" id="ARBA00023136"/>
    </source>
</evidence>
<feature type="transmembrane region" description="Helical" evidence="7">
    <location>
        <begin position="144"/>
        <end position="167"/>
    </location>
</feature>
<sequence length="592" mass="65314">MISWMPPAFIFMIGALLAAVLRGRARQAMLIIIPIAGFINLLNMPEGSAFVLSFLDNEIVLGRVDRLSMVFGYIFVIMAFAGAVFALKLKDTAQHVAAFLYAGSALGVVFAGDFLSLFVFWEVMALSSLYLVWARKTEASRSAGLRYALVHFAGGLLLFAGIVIHIANGGSLEFGYLGFNSLATWLILLGFAVNAAIPPLSAWLSDAYPEATITGTVFLSAYTTKTAVYVLARAFPGEPVLIWAGAFMACYGMLYAILENDMRRMIAYSIINQTGFMVTGIGIGTALAINGAVSHAFASILYTALLLMGAGSIIMMTGKSKCTELGGLYRSMPLTMWFCFAGAASISAFPLTSGFISKSMVISASGHENLTVVYFILLLASAGVALHVGLKFPWFVFFSKDSGLRPKEPPWNMLIAMGTAFLSIFIGVYPKALYAILPYPVDYVPYTADHVVSQLQILLFSALAFFILLRFLRSSDTISLDTDWFYRKGARLLMRFIEGPMKRFGEASQRIFSEDIPRKLKWFSLNPVGALMMAKDSIYMHFGDPTQQKKIQQRLEKEKKAYPGDSIRHWPIGQTILWVMLFLLSYLIIYYI</sequence>
<feature type="transmembrane region" description="Helical" evidence="7">
    <location>
        <begin position="99"/>
        <end position="124"/>
    </location>
</feature>
<dbReference type="Pfam" id="PF00361">
    <property type="entry name" value="Proton_antipo_M"/>
    <property type="match status" value="1"/>
</dbReference>
<gene>
    <name evidence="9" type="ORF">LCGC14_1468600</name>
</gene>
<evidence type="ECO:0000259" key="8">
    <source>
        <dbReference type="Pfam" id="PF00361"/>
    </source>
</evidence>
<protein>
    <recommendedName>
        <fullName evidence="8">NADH:quinone oxidoreductase/Mrp antiporter transmembrane domain-containing protein</fullName>
    </recommendedName>
</protein>
<dbReference type="GO" id="GO:0005886">
    <property type="term" value="C:plasma membrane"/>
    <property type="evidence" value="ECO:0007669"/>
    <property type="project" value="UniProtKB-SubCell"/>
</dbReference>
<dbReference type="GO" id="GO:0016491">
    <property type="term" value="F:oxidoreductase activity"/>
    <property type="evidence" value="ECO:0007669"/>
    <property type="project" value="UniProtKB-KW"/>
</dbReference>
<keyword evidence="3 7" id="KW-0812">Transmembrane</keyword>
<evidence type="ECO:0000256" key="3">
    <source>
        <dbReference type="ARBA" id="ARBA00022692"/>
    </source>
</evidence>
<evidence type="ECO:0000256" key="2">
    <source>
        <dbReference type="ARBA" id="ARBA00022475"/>
    </source>
</evidence>
<evidence type="ECO:0000256" key="4">
    <source>
        <dbReference type="ARBA" id="ARBA00022989"/>
    </source>
</evidence>